<reference evidence="2 3" key="1">
    <citation type="submission" date="2024-01" db="EMBL/GenBank/DDBJ databases">
        <title>The genomes of 5 underutilized Papilionoideae crops provide insights into root nodulation and disease resistanc.</title>
        <authorList>
            <person name="Jiang F."/>
        </authorList>
    </citation>
    <scope>NUCLEOTIDE SEQUENCE [LARGE SCALE GENOMIC DNA]</scope>
    <source>
        <strain evidence="2">DUOXIRENSHENG_FW03</strain>
        <tissue evidence="2">Leaves</tissue>
    </source>
</reference>
<dbReference type="PANTHER" id="PTHR33098">
    <property type="entry name" value="COTTON FIBER (DUF761)"/>
    <property type="match status" value="1"/>
</dbReference>
<dbReference type="Pfam" id="PF05553">
    <property type="entry name" value="DUF761"/>
    <property type="match status" value="1"/>
</dbReference>
<keyword evidence="3" id="KW-1185">Reference proteome</keyword>
<evidence type="ECO:0000256" key="1">
    <source>
        <dbReference type="SAM" id="MobiDB-lite"/>
    </source>
</evidence>
<dbReference type="PANTHER" id="PTHR33098:SF112">
    <property type="entry name" value="COTTON FIBER PROTEIN"/>
    <property type="match status" value="1"/>
</dbReference>
<sequence>MKGKEEKKKQKSLLSRLRMAVKKVKLLLSATIMSQTWQATSLLRGVSLSKQGQIGFNDRPGLMMCSTASEQTDSEGFVSPPRSLQRTISYPSDDDVDKRAEIFINNFRRQLQMERQFSLQLRYCTQNTLQRLSP</sequence>
<feature type="region of interest" description="Disordered" evidence="1">
    <location>
        <begin position="62"/>
        <end position="92"/>
    </location>
</feature>
<dbReference type="InterPro" id="IPR008480">
    <property type="entry name" value="DUF761_pln"/>
</dbReference>
<dbReference type="AlphaFoldDB" id="A0AAN9XDD0"/>
<organism evidence="2 3">
    <name type="scientific">Psophocarpus tetragonolobus</name>
    <name type="common">Winged bean</name>
    <name type="synonym">Dolichos tetragonolobus</name>
    <dbReference type="NCBI Taxonomy" id="3891"/>
    <lineage>
        <taxon>Eukaryota</taxon>
        <taxon>Viridiplantae</taxon>
        <taxon>Streptophyta</taxon>
        <taxon>Embryophyta</taxon>
        <taxon>Tracheophyta</taxon>
        <taxon>Spermatophyta</taxon>
        <taxon>Magnoliopsida</taxon>
        <taxon>eudicotyledons</taxon>
        <taxon>Gunneridae</taxon>
        <taxon>Pentapetalae</taxon>
        <taxon>rosids</taxon>
        <taxon>fabids</taxon>
        <taxon>Fabales</taxon>
        <taxon>Fabaceae</taxon>
        <taxon>Papilionoideae</taxon>
        <taxon>50 kb inversion clade</taxon>
        <taxon>NPAAA clade</taxon>
        <taxon>indigoferoid/millettioid clade</taxon>
        <taxon>Phaseoleae</taxon>
        <taxon>Psophocarpus</taxon>
    </lineage>
</organism>
<dbReference type="EMBL" id="JAYMYS010000006">
    <property type="protein sequence ID" value="KAK7388498.1"/>
    <property type="molecule type" value="Genomic_DNA"/>
</dbReference>
<gene>
    <name evidence="2" type="ORF">VNO78_23314</name>
</gene>
<evidence type="ECO:0008006" key="4">
    <source>
        <dbReference type="Google" id="ProtNLM"/>
    </source>
</evidence>
<accession>A0AAN9XDD0</accession>
<evidence type="ECO:0000313" key="3">
    <source>
        <dbReference type="Proteomes" id="UP001386955"/>
    </source>
</evidence>
<evidence type="ECO:0000313" key="2">
    <source>
        <dbReference type="EMBL" id="KAK7388498.1"/>
    </source>
</evidence>
<dbReference type="Proteomes" id="UP001386955">
    <property type="component" value="Unassembled WGS sequence"/>
</dbReference>
<comment type="caution">
    <text evidence="2">The sequence shown here is derived from an EMBL/GenBank/DDBJ whole genome shotgun (WGS) entry which is preliminary data.</text>
</comment>
<proteinExistence type="predicted"/>
<name>A0AAN9XDD0_PSOTE</name>
<protein>
    <recommendedName>
        <fullName evidence="4">DUF761 domain-containing protein</fullName>
    </recommendedName>
</protein>